<proteinExistence type="predicted"/>
<name>A0A0E9W0V6_ANGAN</name>
<reference evidence="1" key="1">
    <citation type="submission" date="2014-11" db="EMBL/GenBank/DDBJ databases">
        <authorList>
            <person name="Amaro Gonzalez C."/>
        </authorList>
    </citation>
    <scope>NUCLEOTIDE SEQUENCE</scope>
</reference>
<sequence>MASNGILLQKNTD</sequence>
<organism evidence="1">
    <name type="scientific">Anguilla anguilla</name>
    <name type="common">European freshwater eel</name>
    <name type="synonym">Muraena anguilla</name>
    <dbReference type="NCBI Taxonomy" id="7936"/>
    <lineage>
        <taxon>Eukaryota</taxon>
        <taxon>Metazoa</taxon>
        <taxon>Chordata</taxon>
        <taxon>Craniata</taxon>
        <taxon>Vertebrata</taxon>
        <taxon>Euteleostomi</taxon>
        <taxon>Actinopterygii</taxon>
        <taxon>Neopterygii</taxon>
        <taxon>Teleostei</taxon>
        <taxon>Anguilliformes</taxon>
        <taxon>Anguillidae</taxon>
        <taxon>Anguilla</taxon>
    </lineage>
</organism>
<dbReference type="EMBL" id="GBXM01025382">
    <property type="protein sequence ID" value="JAH83195.1"/>
    <property type="molecule type" value="Transcribed_RNA"/>
</dbReference>
<protein>
    <submittedName>
        <fullName evidence="1">Uncharacterized protein</fullName>
    </submittedName>
</protein>
<evidence type="ECO:0000313" key="1">
    <source>
        <dbReference type="EMBL" id="JAH83195.1"/>
    </source>
</evidence>
<reference evidence="1" key="2">
    <citation type="journal article" date="2015" name="Fish Shellfish Immunol.">
        <title>Early steps in the European eel (Anguilla anguilla)-Vibrio vulnificus interaction in the gills: Role of the RtxA13 toxin.</title>
        <authorList>
            <person name="Callol A."/>
            <person name="Pajuelo D."/>
            <person name="Ebbesson L."/>
            <person name="Teles M."/>
            <person name="MacKenzie S."/>
            <person name="Amaro C."/>
        </authorList>
    </citation>
    <scope>NUCLEOTIDE SEQUENCE</scope>
</reference>
<accession>A0A0E9W0V6</accession>